<evidence type="ECO:0000313" key="3">
    <source>
        <dbReference type="EMBL" id="TPD73657.1"/>
    </source>
</evidence>
<dbReference type="EMBL" id="VFJE01000045">
    <property type="protein sequence ID" value="TPD73657.1"/>
    <property type="molecule type" value="Genomic_DNA"/>
</dbReference>
<accession>A0A501QNC1</accession>
<reference evidence="3" key="2">
    <citation type="submission" date="2019-06" db="EMBL/GenBank/DDBJ databases">
        <authorList>
            <person name="Seo Y."/>
        </authorList>
    </citation>
    <scope>NUCLEOTIDE SEQUENCE [LARGE SCALE GENOMIC DNA]</scope>
    <source>
        <strain evidence="3">MaA-Y11</strain>
    </source>
</reference>
<dbReference type="EMBL" id="VFJE01000050">
    <property type="protein sequence ID" value="TPD71806.1"/>
    <property type="molecule type" value="Genomic_DNA"/>
</dbReference>
<evidence type="ECO:0000313" key="4">
    <source>
        <dbReference type="Proteomes" id="UP000319175"/>
    </source>
</evidence>
<dbReference type="NCBIfam" id="TIGR04183">
    <property type="entry name" value="Por_Secre_tail"/>
    <property type="match status" value="1"/>
</dbReference>
<comment type="caution">
    <text evidence="3">The sequence shown here is derived from an EMBL/GenBank/DDBJ whole genome shotgun (WGS) entry which is preliminary data.</text>
</comment>
<protein>
    <submittedName>
        <fullName evidence="3">T9SS type A sorting domain-containing protein</fullName>
    </submittedName>
</protein>
<reference evidence="3 4" key="1">
    <citation type="submission" date="2019-06" db="EMBL/GenBank/DDBJ databases">
        <title>Flavobacterium sp. MaA-Y11 from geoumgang.</title>
        <authorList>
            <person name="Jeong S."/>
        </authorList>
    </citation>
    <scope>NUCLEOTIDE SEQUENCE [LARGE SCALE GENOMIC DNA]</scope>
    <source>
        <strain evidence="3 4">MaA-Y11</strain>
    </source>
</reference>
<sequence>TNVLVGYEFQKGTATVYDLSGRQLQHFDITDRTVPVDLGGMPEGIYIIEIRTNVQNDSVKVVKAINKQ</sequence>
<keyword evidence="4" id="KW-1185">Reference proteome</keyword>
<keyword evidence="1" id="KW-0732">Signal</keyword>
<dbReference type="Proteomes" id="UP000319175">
    <property type="component" value="Unassembled WGS sequence"/>
</dbReference>
<dbReference type="InterPro" id="IPR026444">
    <property type="entry name" value="Secre_tail"/>
</dbReference>
<evidence type="ECO:0000256" key="1">
    <source>
        <dbReference type="ARBA" id="ARBA00022729"/>
    </source>
</evidence>
<gene>
    <name evidence="3" type="ORF">FJA49_00250</name>
    <name evidence="2" type="ORF">FJA49_02715</name>
</gene>
<name>A0A501QNC1_9FLAO</name>
<evidence type="ECO:0000313" key="2">
    <source>
        <dbReference type="EMBL" id="TPD71806.1"/>
    </source>
</evidence>
<organism evidence="3 4">
    <name type="scientific">Flavobacterium microcysteis</name>
    <dbReference type="NCBI Taxonomy" id="2596891"/>
    <lineage>
        <taxon>Bacteria</taxon>
        <taxon>Pseudomonadati</taxon>
        <taxon>Bacteroidota</taxon>
        <taxon>Flavobacteriia</taxon>
        <taxon>Flavobacteriales</taxon>
        <taxon>Flavobacteriaceae</taxon>
        <taxon>Flavobacterium</taxon>
    </lineage>
</organism>
<dbReference type="RefSeq" id="WP_139997643.1">
    <property type="nucleotide sequence ID" value="NZ_VFJE01000045.1"/>
</dbReference>
<dbReference type="OrthoDB" id="9811934at2"/>
<feature type="non-terminal residue" evidence="3">
    <location>
        <position position="1"/>
    </location>
</feature>
<dbReference type="AlphaFoldDB" id="A0A501QNC1"/>
<proteinExistence type="predicted"/>